<name>A0A5D3D5F8_CUCMM</name>
<organism evidence="2 4">
    <name type="scientific">Cucumis melo var. makuwa</name>
    <name type="common">Oriental melon</name>
    <dbReference type="NCBI Taxonomy" id="1194695"/>
    <lineage>
        <taxon>Eukaryota</taxon>
        <taxon>Viridiplantae</taxon>
        <taxon>Streptophyta</taxon>
        <taxon>Embryophyta</taxon>
        <taxon>Tracheophyta</taxon>
        <taxon>Spermatophyta</taxon>
        <taxon>Magnoliopsida</taxon>
        <taxon>eudicotyledons</taxon>
        <taxon>Gunneridae</taxon>
        <taxon>Pentapetalae</taxon>
        <taxon>rosids</taxon>
        <taxon>fabids</taxon>
        <taxon>Cucurbitales</taxon>
        <taxon>Cucurbitaceae</taxon>
        <taxon>Benincaseae</taxon>
        <taxon>Cucumis</taxon>
    </lineage>
</organism>
<comment type="caution">
    <text evidence="2">The sequence shown here is derived from an EMBL/GenBank/DDBJ whole genome shotgun (WGS) entry which is preliminary data.</text>
</comment>
<proteinExistence type="predicted"/>
<evidence type="ECO:0000313" key="2">
    <source>
        <dbReference type="EMBL" id="TYK18794.1"/>
    </source>
</evidence>
<dbReference type="PANTHER" id="PTHR46250:SF18">
    <property type="entry name" value="MYB_SANT-LIKE DOMAIN-CONTAINING PROTEIN"/>
    <property type="match status" value="1"/>
</dbReference>
<dbReference type="Proteomes" id="UP000321947">
    <property type="component" value="Unassembled WGS sequence"/>
</dbReference>
<gene>
    <name evidence="2" type="ORF">E5676_scaffold945G00080</name>
    <name evidence="1" type="ORF">E6C27_scaffold673G00080</name>
</gene>
<dbReference type="PANTHER" id="PTHR46250">
    <property type="entry name" value="MYB/SANT-LIKE DNA-BINDING DOMAIN PROTEIN-RELATED"/>
    <property type="match status" value="1"/>
</dbReference>
<sequence length="123" mass="14092">MGGWKSDNGTFRPGYLTQLVHIMSEKLPGCQVRPTIVTDYRKKTLKWIFQAIAEMRGPTCSGFVNGLLNKPFIYYDELAYAFGRDRAVGRFAKTFVDVESKEPVGYERFDMLDVNEDFPSVYS</sequence>
<evidence type="ECO:0000313" key="1">
    <source>
        <dbReference type="EMBL" id="KAA0050554.1"/>
    </source>
</evidence>
<dbReference type="EMBL" id="SSTE01011804">
    <property type="protein sequence ID" value="KAA0050554.1"/>
    <property type="molecule type" value="Genomic_DNA"/>
</dbReference>
<reference evidence="3 4" key="1">
    <citation type="submission" date="2019-08" db="EMBL/GenBank/DDBJ databases">
        <title>Draft genome sequences of two oriental melons (Cucumis melo L. var makuwa).</title>
        <authorList>
            <person name="Kwon S.-Y."/>
        </authorList>
    </citation>
    <scope>NUCLEOTIDE SEQUENCE [LARGE SCALE GENOMIC DNA]</scope>
    <source>
        <strain evidence="4">cv. Chang Bougi</strain>
        <strain evidence="3">cv. SW 3</strain>
        <tissue evidence="2">Leaf</tissue>
    </source>
</reference>
<protein>
    <submittedName>
        <fullName evidence="2">Retrotransposon protein</fullName>
    </submittedName>
</protein>
<dbReference type="EMBL" id="SSTD01007466">
    <property type="protein sequence ID" value="TYK18794.1"/>
    <property type="molecule type" value="Genomic_DNA"/>
</dbReference>
<accession>A0A5D3D5F8</accession>
<dbReference type="Proteomes" id="UP000321393">
    <property type="component" value="Unassembled WGS sequence"/>
</dbReference>
<dbReference type="AlphaFoldDB" id="A0A5D3D5F8"/>
<evidence type="ECO:0000313" key="4">
    <source>
        <dbReference type="Proteomes" id="UP000321947"/>
    </source>
</evidence>
<evidence type="ECO:0000313" key="3">
    <source>
        <dbReference type="Proteomes" id="UP000321393"/>
    </source>
</evidence>
<dbReference type="OrthoDB" id="1183284at2759"/>